<dbReference type="AlphaFoldDB" id="A0A8S9V6F9"/>
<proteinExistence type="predicted"/>
<organism evidence="1 3">
    <name type="scientific">Phytophthora infestans</name>
    <name type="common">Potato late blight agent</name>
    <name type="synonym">Botrytis infestans</name>
    <dbReference type="NCBI Taxonomy" id="4787"/>
    <lineage>
        <taxon>Eukaryota</taxon>
        <taxon>Sar</taxon>
        <taxon>Stramenopiles</taxon>
        <taxon>Oomycota</taxon>
        <taxon>Peronosporomycetes</taxon>
        <taxon>Peronosporales</taxon>
        <taxon>Peronosporaceae</taxon>
        <taxon>Phytophthora</taxon>
    </lineage>
</organism>
<dbReference type="EMBL" id="JAACNO010000364">
    <property type="protein sequence ID" value="KAF4148093.1"/>
    <property type="molecule type" value="Genomic_DNA"/>
</dbReference>
<gene>
    <name evidence="2" type="ORF">GN958_ATG02617</name>
    <name evidence="1" type="ORF">GN958_ATG02719</name>
</gene>
<evidence type="ECO:0000313" key="1">
    <source>
        <dbReference type="EMBL" id="KAF4148093.1"/>
    </source>
</evidence>
<protein>
    <submittedName>
        <fullName evidence="1">Uncharacterized protein</fullName>
    </submittedName>
</protein>
<evidence type="ECO:0000313" key="2">
    <source>
        <dbReference type="EMBL" id="KAF4148193.1"/>
    </source>
</evidence>
<accession>A0A8S9V6F9</accession>
<dbReference type="Proteomes" id="UP000704712">
    <property type="component" value="Unassembled WGS sequence"/>
</dbReference>
<reference evidence="1" key="1">
    <citation type="submission" date="2020-03" db="EMBL/GenBank/DDBJ databases">
        <title>Hybrid Assembly of Korean Phytophthora infestans isolates.</title>
        <authorList>
            <person name="Prokchorchik M."/>
            <person name="Lee Y."/>
            <person name="Seo J."/>
            <person name="Cho J.-H."/>
            <person name="Park Y.-E."/>
            <person name="Jang D.-C."/>
            <person name="Im J.-S."/>
            <person name="Choi J.-G."/>
            <person name="Park H.-J."/>
            <person name="Lee G.-B."/>
            <person name="Lee Y.-G."/>
            <person name="Hong S.-Y."/>
            <person name="Cho K."/>
            <person name="Sohn K.H."/>
        </authorList>
    </citation>
    <scope>NUCLEOTIDE SEQUENCE</scope>
    <source>
        <strain evidence="1">KR_2_A2</strain>
    </source>
</reference>
<comment type="caution">
    <text evidence="1">The sequence shown here is derived from an EMBL/GenBank/DDBJ whole genome shotgun (WGS) entry which is preliminary data.</text>
</comment>
<name>A0A8S9V6F9_PHYIN</name>
<evidence type="ECO:0000313" key="3">
    <source>
        <dbReference type="Proteomes" id="UP000704712"/>
    </source>
</evidence>
<dbReference type="EMBL" id="JAACNO010000326">
    <property type="protein sequence ID" value="KAF4148193.1"/>
    <property type="molecule type" value="Genomic_DNA"/>
</dbReference>
<sequence length="68" mass="7615">MVMEHLKGQMQPTLQIDFFEKLLVTAKELSDRRLQAVALEQFISLSSMLELSEPVGGNEVGRPQVADN</sequence>